<keyword evidence="5" id="KW-1015">Disulfide bond</keyword>
<gene>
    <name evidence="11" type="primary">LOC110978839</name>
</gene>
<dbReference type="InterPro" id="IPR013098">
    <property type="entry name" value="Ig_I-set"/>
</dbReference>
<accession>A0A8B7Y999</accession>
<feature type="domain" description="Ig-like" evidence="9">
    <location>
        <begin position="1144"/>
        <end position="1239"/>
    </location>
</feature>
<dbReference type="CDD" id="cd00096">
    <property type="entry name" value="Ig"/>
    <property type="match status" value="1"/>
</dbReference>
<dbReference type="InterPro" id="IPR013783">
    <property type="entry name" value="Ig-like_fold"/>
</dbReference>
<dbReference type="SUPFAM" id="SSF48726">
    <property type="entry name" value="Immunoglobulin"/>
    <property type="match status" value="8"/>
</dbReference>
<dbReference type="InterPro" id="IPR013162">
    <property type="entry name" value="CD80_C2-set"/>
</dbReference>
<dbReference type="PANTHER" id="PTHR45889">
    <property type="entry name" value="IG-LIKE DOMAIN-CONTAINING PROTEIN"/>
    <property type="match status" value="1"/>
</dbReference>
<evidence type="ECO:0000256" key="6">
    <source>
        <dbReference type="SAM" id="MobiDB-lite"/>
    </source>
</evidence>
<sequence>MMMDATRVVSPSVLWVLLLCLTAVAAQPRIDIAPQTTTVVARGTVILRCRVSNKGMYTVNWIKFNKVISNDDSIVPVAVPSTRYSIVGDPNQGNYSLKITDILLSDGASFRCQLRAPASGGEDIVSDPATLIVQHPPAEGYPQCSPDYQSFTGLQVGQQVNFFCSTERGEPAAHLNWTLDGAEIPAKLTESTPGFIGLNFARNVTTEDDGRVFICILTHDLLPEPRTCQVGPLDVIFPPVKTTIKPTPRVPKEGRTLLLVCEAFANPILDMTYTWFVTPPTPEIGERQVSRVSRLQGSIWVLGDVTHEDEGTVVVCEARNNLGALNASFTIDVFKKTTPPPRPTPPLVVPTRGQPPVTAAPKSGVLTTPYVIILILIAVALLLLTIALVIFVVKRKKQPSTAVITVTDLDNMHADVHSLASFGNISRHGTPYLDRVDYELNRSRSHSRDMFDSVSLDSASALVRLQSRESPTRRKQSVDSLGKPLRYDQNHREYRSPSNGSPTHRPAKRLDSSPIKERKLSESAHSQAGRPLPKITEPVQQNEYAEVTPVAVRKKYNESQLSVTSPESGFGEDDVLIKPLNGAYPSQSSNNCNCSRKMSHVEGDIYQAEARDQQAAFSFLSPLYFLYFARPVVLRSGRMLFFLLVSLATSPLVFAVADTPKFVLQPRDTSVIYGETVTLYCSVSGEEGAQFVWIKDGSVITRGFSILTTDSHRFSIGVTGTGSYNLVITDAQAGDSGSYRCVVTTGGTGLISNTANLQVWSPPVVEYPTCSGAGSNEVAVGETVTLSCDVEGGNPKVQLFLNKGDVAVETRETTTGISYDWTVTESDEAAEFVCIGTHRFWAEPRTCRFGPFHLVHGPPSLNLVPAETTIQAGQSVSFLCSAESAPRASYTWLVGGEEVDSNGGSTARMTVHEVGSSSILLVRDVGNEDQSLQIMCVVSSATGTMSAGAVVHVEPVYTAVTGPPPTQEPSSKDNDSDQADSDTTNDRTSAERNDENDNIADDEPEIYKPANINLVVGGAVAGVGGLLILVIVIALIFRRGRASRSRASRSTEKLAVGAQDDSDVYFRSRFVGIARSWLFPVHRDTQKGMAASMASQQNHREFPDFLADMLRRWTVMVWLVLGSVRMTTQALTWIIRPVDVLVFEGQPVTLSCGINYALTGYDNHHWVRLDPKSDQQSFLTEGKYISAALSADKRRRYSVTAQTSASGYTLRMNDATKADSGLYGCLVYSRTNVNRRSLSNFARVKVVPRALPTGTPLCKVEPPHPQPGTSVQFSCSSTVDGSITSLSWSLSGEQVVANSVLASERSSITFRKTLGDMDNQAVYTCTERWPATGGQQASCSIVPFDMPVNVSVIPLRVQVVSGEPVTFTCHAESVPPATSYMWYYEGHPVVERPDLFEVLNDGRKMKIFRVVGEDFSKYTVRCKVKNMLAMKRSATAFLDVIPLSQRNAMLEKKLKNQSIDHSRNTSNAEGDSHVRLQPGGVYDRTLVTVLIALTASVGTAILLVLAMVLIACLRRPIKRRLSSTGESDQQPLHVSSFPMNEVTSAAGSSTKAGKNRNGKRRPLSSSSYQPLQRDFSVSGGSPITKKKTMPVRKISLPAIPQKHIKSVSLYENATPLRLSLSEGLDRERGSKSSRKGPFAPVSI</sequence>
<dbReference type="Pfam" id="PF08205">
    <property type="entry name" value="C2-set_2"/>
    <property type="match status" value="1"/>
</dbReference>
<dbReference type="InterPro" id="IPR036179">
    <property type="entry name" value="Ig-like_dom_sf"/>
</dbReference>
<dbReference type="InterPro" id="IPR003598">
    <property type="entry name" value="Ig_sub2"/>
</dbReference>
<feature type="domain" description="Ig-like" evidence="9">
    <location>
        <begin position="859"/>
        <end position="946"/>
    </location>
</feature>
<feature type="region of interest" description="Disordered" evidence="6">
    <location>
        <begin position="1521"/>
        <end position="1589"/>
    </location>
</feature>
<feature type="transmembrane region" description="Helical" evidence="7">
    <location>
        <begin position="639"/>
        <end position="657"/>
    </location>
</feature>
<comment type="subcellular location">
    <subcellularLocation>
        <location evidence="1">Membrane</location>
        <topology evidence="1">Single-pass membrane protein</topology>
    </subcellularLocation>
</comment>
<dbReference type="GeneID" id="110978839"/>
<dbReference type="Gene3D" id="2.60.40.10">
    <property type="entry name" value="Immunoglobulins"/>
    <property type="match status" value="7"/>
</dbReference>
<evidence type="ECO:0000256" key="3">
    <source>
        <dbReference type="ARBA" id="ARBA00022989"/>
    </source>
</evidence>
<feature type="region of interest" description="Disordered" evidence="6">
    <location>
        <begin position="1620"/>
        <end position="1643"/>
    </location>
</feature>
<feature type="compositionally biased region" description="Basic and acidic residues" evidence="6">
    <location>
        <begin position="508"/>
        <end position="522"/>
    </location>
</feature>
<feature type="domain" description="Ig-like" evidence="9">
    <location>
        <begin position="762"/>
        <end position="821"/>
    </location>
</feature>
<feature type="domain" description="Ig-like" evidence="9">
    <location>
        <begin position="1248"/>
        <end position="1342"/>
    </location>
</feature>
<proteinExistence type="predicted"/>
<keyword evidence="4 7" id="KW-0472">Membrane</keyword>
<dbReference type="SMART" id="SM00406">
    <property type="entry name" value="IGv"/>
    <property type="match status" value="3"/>
</dbReference>
<organism evidence="10 11">
    <name type="scientific">Acanthaster planci</name>
    <name type="common">Crown-of-thorns starfish</name>
    <dbReference type="NCBI Taxonomy" id="133434"/>
    <lineage>
        <taxon>Eukaryota</taxon>
        <taxon>Metazoa</taxon>
        <taxon>Echinodermata</taxon>
        <taxon>Eleutherozoa</taxon>
        <taxon>Asterozoa</taxon>
        <taxon>Asteroidea</taxon>
        <taxon>Valvatacea</taxon>
        <taxon>Valvatida</taxon>
        <taxon>Acanthasteridae</taxon>
        <taxon>Acanthaster</taxon>
    </lineage>
</organism>
<feature type="compositionally biased region" description="Basic and acidic residues" evidence="6">
    <location>
        <begin position="984"/>
        <end position="995"/>
    </location>
</feature>
<dbReference type="InterPro" id="IPR013106">
    <property type="entry name" value="Ig_V-set"/>
</dbReference>
<feature type="region of interest" description="Disordered" evidence="6">
    <location>
        <begin position="465"/>
        <end position="541"/>
    </location>
</feature>
<keyword evidence="3 7" id="KW-1133">Transmembrane helix</keyword>
<dbReference type="SMART" id="SM00408">
    <property type="entry name" value="IGc2"/>
    <property type="match status" value="7"/>
</dbReference>
<evidence type="ECO:0000256" key="2">
    <source>
        <dbReference type="ARBA" id="ARBA00022692"/>
    </source>
</evidence>
<protein>
    <submittedName>
        <fullName evidence="11">Uncharacterized protein LOC110978839</fullName>
    </submittedName>
</protein>
<evidence type="ECO:0000256" key="1">
    <source>
        <dbReference type="ARBA" id="ARBA00004167"/>
    </source>
</evidence>
<feature type="domain" description="Ig-like" evidence="9">
    <location>
        <begin position="28"/>
        <end position="132"/>
    </location>
</feature>
<feature type="domain" description="Ig-like" evidence="9">
    <location>
        <begin position="238"/>
        <end position="332"/>
    </location>
</feature>
<evidence type="ECO:0000256" key="7">
    <source>
        <dbReference type="SAM" id="Phobius"/>
    </source>
</evidence>
<evidence type="ECO:0000313" key="10">
    <source>
        <dbReference type="Proteomes" id="UP000694845"/>
    </source>
</evidence>
<dbReference type="InterPro" id="IPR003599">
    <property type="entry name" value="Ig_sub"/>
</dbReference>
<dbReference type="GO" id="GO:0016020">
    <property type="term" value="C:membrane"/>
    <property type="evidence" value="ECO:0007669"/>
    <property type="project" value="UniProtKB-SubCell"/>
</dbReference>
<keyword evidence="10" id="KW-1185">Reference proteome</keyword>
<feature type="chain" id="PRO_5034386908" evidence="8">
    <location>
        <begin position="27"/>
        <end position="1643"/>
    </location>
</feature>
<feature type="domain" description="Ig-like" evidence="9">
    <location>
        <begin position="146"/>
        <end position="219"/>
    </location>
</feature>
<feature type="domain" description="Ig-like" evidence="9">
    <location>
        <begin position="660"/>
        <end position="758"/>
    </location>
</feature>
<dbReference type="InterPro" id="IPR007110">
    <property type="entry name" value="Ig-like_dom"/>
</dbReference>
<reference evidence="11" key="1">
    <citation type="submission" date="2025-08" db="UniProtKB">
        <authorList>
            <consortium name="RefSeq"/>
        </authorList>
    </citation>
    <scope>IDENTIFICATION</scope>
</reference>
<keyword evidence="8" id="KW-0732">Signal</keyword>
<name>A0A8B7Y999_ACAPL</name>
<feature type="compositionally biased region" description="Polar residues" evidence="6">
    <location>
        <begin position="1522"/>
        <end position="1552"/>
    </location>
</feature>
<evidence type="ECO:0000256" key="4">
    <source>
        <dbReference type="ARBA" id="ARBA00023136"/>
    </source>
</evidence>
<evidence type="ECO:0000313" key="11">
    <source>
        <dbReference type="RefSeq" id="XP_022089818.1"/>
    </source>
</evidence>
<dbReference type="Proteomes" id="UP000694845">
    <property type="component" value="Unplaced"/>
</dbReference>
<feature type="region of interest" description="Disordered" evidence="6">
    <location>
        <begin position="1456"/>
        <end position="1475"/>
    </location>
</feature>
<dbReference type="PROSITE" id="PS50835">
    <property type="entry name" value="IG_LIKE"/>
    <property type="match status" value="9"/>
</dbReference>
<dbReference type="Pfam" id="PF13927">
    <property type="entry name" value="Ig_3"/>
    <property type="match status" value="2"/>
</dbReference>
<dbReference type="Pfam" id="PF07686">
    <property type="entry name" value="V-set"/>
    <property type="match status" value="2"/>
</dbReference>
<keyword evidence="2 7" id="KW-0812">Transmembrane</keyword>
<dbReference type="RefSeq" id="XP_022089818.1">
    <property type="nucleotide sequence ID" value="XM_022234126.1"/>
</dbReference>
<feature type="compositionally biased region" description="Basic residues" evidence="6">
    <location>
        <begin position="1553"/>
        <end position="1562"/>
    </location>
</feature>
<feature type="region of interest" description="Disordered" evidence="6">
    <location>
        <begin position="959"/>
        <end position="1004"/>
    </location>
</feature>
<feature type="domain" description="Ig-like" evidence="9">
    <location>
        <begin position="1347"/>
        <end position="1435"/>
    </location>
</feature>
<dbReference type="KEGG" id="aplc:110978839"/>
<feature type="transmembrane region" description="Helical" evidence="7">
    <location>
        <begin position="1486"/>
        <end position="1513"/>
    </location>
</feature>
<evidence type="ECO:0000256" key="5">
    <source>
        <dbReference type="ARBA" id="ARBA00023157"/>
    </source>
</evidence>
<feature type="transmembrane region" description="Helical" evidence="7">
    <location>
        <begin position="1014"/>
        <end position="1037"/>
    </location>
</feature>
<feature type="signal peptide" evidence="8">
    <location>
        <begin position="1"/>
        <end position="26"/>
    </location>
</feature>
<evidence type="ECO:0000256" key="8">
    <source>
        <dbReference type="SAM" id="SignalP"/>
    </source>
</evidence>
<dbReference type="SMART" id="SM00409">
    <property type="entry name" value="IG"/>
    <property type="match status" value="9"/>
</dbReference>
<dbReference type="Pfam" id="PF07679">
    <property type="entry name" value="I-set"/>
    <property type="match status" value="1"/>
</dbReference>
<dbReference type="OrthoDB" id="547680at2759"/>
<evidence type="ECO:0000259" key="9">
    <source>
        <dbReference type="PROSITE" id="PS50835"/>
    </source>
</evidence>
<feature type="transmembrane region" description="Helical" evidence="7">
    <location>
        <begin position="370"/>
        <end position="393"/>
    </location>
</feature>
<dbReference type="PANTHER" id="PTHR45889:SF8">
    <property type="entry name" value="IG-LIKE DOMAIN-CONTAINING PROTEIN"/>
    <property type="match status" value="1"/>
</dbReference>
<feature type="compositionally biased region" description="Basic and acidic residues" evidence="6">
    <location>
        <begin position="485"/>
        <end position="495"/>
    </location>
</feature>